<dbReference type="PRINTS" id="PR00455">
    <property type="entry name" value="HTHTETR"/>
</dbReference>
<dbReference type="AlphaFoldDB" id="A0A1J5QJE2"/>
<protein>
    <submittedName>
        <fullName evidence="3">Bacterial regulatory protein, tetR family</fullName>
    </submittedName>
</protein>
<dbReference type="InterPro" id="IPR001647">
    <property type="entry name" value="HTH_TetR"/>
</dbReference>
<sequence>MPYVDRSVYTHNVAEAAIHHLFMPWPPERPSTARSPLPAARERILLAAHDLFYRNGIRATGVDRVIADAGVTKVTFYRHFPSKNDLVEAFLEYRHGLWMAWFAAALERQSAAGRPGIAALAPALGAWFRNGGYRGCAFLNTVVELGDVLPGAGEIARRHKKQMTALIASLLPSSAHRLGDAQAIALAVDGAILRAQMDASPTLALKGLKRVVQAITACP</sequence>
<organism evidence="3">
    <name type="scientific">mine drainage metagenome</name>
    <dbReference type="NCBI Taxonomy" id="410659"/>
    <lineage>
        <taxon>unclassified sequences</taxon>
        <taxon>metagenomes</taxon>
        <taxon>ecological metagenomes</taxon>
    </lineage>
</organism>
<dbReference type="EMBL" id="MLJW01000687">
    <property type="protein sequence ID" value="OIQ83614.1"/>
    <property type="molecule type" value="Genomic_DNA"/>
</dbReference>
<dbReference type="InterPro" id="IPR036271">
    <property type="entry name" value="Tet_transcr_reg_TetR-rel_C_sf"/>
</dbReference>
<dbReference type="SUPFAM" id="SSF46689">
    <property type="entry name" value="Homeodomain-like"/>
    <property type="match status" value="1"/>
</dbReference>
<keyword evidence="1" id="KW-0238">DNA-binding</keyword>
<dbReference type="PROSITE" id="PS50977">
    <property type="entry name" value="HTH_TETR_2"/>
    <property type="match status" value="1"/>
</dbReference>
<dbReference type="PANTHER" id="PTHR30055:SF200">
    <property type="entry name" value="HTH-TYPE TRANSCRIPTIONAL REPRESSOR BDCR"/>
    <property type="match status" value="1"/>
</dbReference>
<accession>A0A1J5QJE2</accession>
<name>A0A1J5QJE2_9ZZZZ</name>
<evidence type="ECO:0000259" key="2">
    <source>
        <dbReference type="PROSITE" id="PS50977"/>
    </source>
</evidence>
<dbReference type="SUPFAM" id="SSF48498">
    <property type="entry name" value="Tetracyclin repressor-like, C-terminal domain"/>
    <property type="match status" value="1"/>
</dbReference>
<evidence type="ECO:0000313" key="3">
    <source>
        <dbReference type="EMBL" id="OIQ83614.1"/>
    </source>
</evidence>
<dbReference type="GO" id="GO:0003700">
    <property type="term" value="F:DNA-binding transcription factor activity"/>
    <property type="evidence" value="ECO:0007669"/>
    <property type="project" value="TreeGrafter"/>
</dbReference>
<dbReference type="Gene3D" id="1.10.357.10">
    <property type="entry name" value="Tetracycline Repressor, domain 2"/>
    <property type="match status" value="1"/>
</dbReference>
<dbReference type="GO" id="GO:0000976">
    <property type="term" value="F:transcription cis-regulatory region binding"/>
    <property type="evidence" value="ECO:0007669"/>
    <property type="project" value="TreeGrafter"/>
</dbReference>
<evidence type="ECO:0000256" key="1">
    <source>
        <dbReference type="ARBA" id="ARBA00023125"/>
    </source>
</evidence>
<gene>
    <name evidence="3" type="ORF">GALL_345790</name>
</gene>
<proteinExistence type="predicted"/>
<dbReference type="InterPro" id="IPR050109">
    <property type="entry name" value="HTH-type_TetR-like_transc_reg"/>
</dbReference>
<reference evidence="3" key="1">
    <citation type="submission" date="2016-10" db="EMBL/GenBank/DDBJ databases">
        <title>Sequence of Gallionella enrichment culture.</title>
        <authorList>
            <person name="Poehlein A."/>
            <person name="Muehling M."/>
            <person name="Daniel R."/>
        </authorList>
    </citation>
    <scope>NUCLEOTIDE SEQUENCE</scope>
</reference>
<dbReference type="InterPro" id="IPR009057">
    <property type="entry name" value="Homeodomain-like_sf"/>
</dbReference>
<dbReference type="PANTHER" id="PTHR30055">
    <property type="entry name" value="HTH-TYPE TRANSCRIPTIONAL REGULATOR RUTR"/>
    <property type="match status" value="1"/>
</dbReference>
<feature type="domain" description="HTH tetR-type" evidence="2">
    <location>
        <begin position="38"/>
        <end position="98"/>
    </location>
</feature>
<dbReference type="Pfam" id="PF00440">
    <property type="entry name" value="TetR_N"/>
    <property type="match status" value="1"/>
</dbReference>
<comment type="caution">
    <text evidence="3">The sequence shown here is derived from an EMBL/GenBank/DDBJ whole genome shotgun (WGS) entry which is preliminary data.</text>
</comment>